<sequence length="106" mass="12453">MSCPWSRVGFPNRNECNRHIKHQHAGSLYACSYSWCPKKFPRKDSRNRHEKLVHEKPDSRLNRKLEKKRMEEEAKARRLAEANSSAGAGRFKNMLKKKKSMSRLAN</sequence>
<organism evidence="1 2">
    <name type="scientific">Lipomyces orientalis</name>
    <dbReference type="NCBI Taxonomy" id="1233043"/>
    <lineage>
        <taxon>Eukaryota</taxon>
        <taxon>Fungi</taxon>
        <taxon>Dikarya</taxon>
        <taxon>Ascomycota</taxon>
        <taxon>Saccharomycotina</taxon>
        <taxon>Lipomycetes</taxon>
        <taxon>Lipomycetales</taxon>
        <taxon>Lipomycetaceae</taxon>
        <taxon>Lipomyces</taxon>
    </lineage>
</organism>
<evidence type="ECO:0000313" key="2">
    <source>
        <dbReference type="Proteomes" id="UP001489719"/>
    </source>
</evidence>
<name>A0ACC3TTH9_9ASCO</name>
<evidence type="ECO:0000313" key="1">
    <source>
        <dbReference type="EMBL" id="KAK9324192.1"/>
    </source>
</evidence>
<protein>
    <submittedName>
        <fullName evidence="1">Uncharacterized protein</fullName>
    </submittedName>
</protein>
<reference evidence="2" key="1">
    <citation type="journal article" date="2024" name="Front. Bioeng. Biotechnol.">
        <title>Genome-scale model development and genomic sequencing of the oleaginous clade Lipomyces.</title>
        <authorList>
            <person name="Czajka J.J."/>
            <person name="Han Y."/>
            <person name="Kim J."/>
            <person name="Mondo S.J."/>
            <person name="Hofstad B.A."/>
            <person name="Robles A."/>
            <person name="Haridas S."/>
            <person name="Riley R."/>
            <person name="LaButti K."/>
            <person name="Pangilinan J."/>
            <person name="Andreopoulos W."/>
            <person name="Lipzen A."/>
            <person name="Yan J."/>
            <person name="Wang M."/>
            <person name="Ng V."/>
            <person name="Grigoriev I.V."/>
            <person name="Spatafora J.W."/>
            <person name="Magnuson J.K."/>
            <person name="Baker S.E."/>
            <person name="Pomraning K.R."/>
        </authorList>
    </citation>
    <scope>NUCLEOTIDE SEQUENCE [LARGE SCALE GENOMIC DNA]</scope>
    <source>
        <strain evidence="2">CBS 10300</strain>
    </source>
</reference>
<gene>
    <name evidence="1" type="ORF">V1517DRAFT_372347</name>
</gene>
<keyword evidence="2" id="KW-1185">Reference proteome</keyword>
<proteinExistence type="predicted"/>
<comment type="caution">
    <text evidence="1">The sequence shown here is derived from an EMBL/GenBank/DDBJ whole genome shotgun (WGS) entry which is preliminary data.</text>
</comment>
<dbReference type="Proteomes" id="UP001489719">
    <property type="component" value="Unassembled WGS sequence"/>
</dbReference>
<dbReference type="EMBL" id="MU970053">
    <property type="protein sequence ID" value="KAK9324192.1"/>
    <property type="molecule type" value="Genomic_DNA"/>
</dbReference>
<accession>A0ACC3TTH9</accession>